<dbReference type="EMBL" id="UYWY01002609">
    <property type="protein sequence ID" value="VDM28233.1"/>
    <property type="molecule type" value="Genomic_DNA"/>
</dbReference>
<feature type="domain" description="DUF7083" evidence="1">
    <location>
        <begin position="53"/>
        <end position="92"/>
    </location>
</feature>
<name>A0A183U216_TOXCA</name>
<reference evidence="4" key="1">
    <citation type="submission" date="2016-06" db="UniProtKB">
        <authorList>
            <consortium name="WormBaseParasite"/>
        </authorList>
    </citation>
    <scope>IDENTIFICATION</scope>
</reference>
<evidence type="ECO:0000313" key="2">
    <source>
        <dbReference type="EMBL" id="VDM28233.1"/>
    </source>
</evidence>
<organism evidence="3 4">
    <name type="scientific">Toxocara canis</name>
    <name type="common">Canine roundworm</name>
    <dbReference type="NCBI Taxonomy" id="6265"/>
    <lineage>
        <taxon>Eukaryota</taxon>
        <taxon>Metazoa</taxon>
        <taxon>Ecdysozoa</taxon>
        <taxon>Nematoda</taxon>
        <taxon>Chromadorea</taxon>
        <taxon>Rhabditida</taxon>
        <taxon>Spirurina</taxon>
        <taxon>Ascaridomorpha</taxon>
        <taxon>Ascaridoidea</taxon>
        <taxon>Toxocaridae</taxon>
        <taxon>Toxocara</taxon>
    </lineage>
</organism>
<dbReference type="AlphaFoldDB" id="A0A183U216"/>
<accession>A0A183U216</accession>
<dbReference type="InterPro" id="IPR055510">
    <property type="entry name" value="DUF7083"/>
</dbReference>
<evidence type="ECO:0000313" key="4">
    <source>
        <dbReference type="WBParaSite" id="TCNE_0000253601-mRNA-1"/>
    </source>
</evidence>
<evidence type="ECO:0000259" key="1">
    <source>
        <dbReference type="Pfam" id="PF23309"/>
    </source>
</evidence>
<proteinExistence type="predicted"/>
<gene>
    <name evidence="2" type="ORF">TCNE_LOCUS2536</name>
</gene>
<keyword evidence="3" id="KW-1185">Reference proteome</keyword>
<evidence type="ECO:0000313" key="3">
    <source>
        <dbReference type="Proteomes" id="UP000050794"/>
    </source>
</evidence>
<dbReference type="Pfam" id="PF23309">
    <property type="entry name" value="DUF7083"/>
    <property type="match status" value="1"/>
</dbReference>
<reference evidence="2 3" key="2">
    <citation type="submission" date="2018-11" db="EMBL/GenBank/DDBJ databases">
        <authorList>
            <consortium name="Pathogen Informatics"/>
        </authorList>
    </citation>
    <scope>NUCLEOTIDE SEQUENCE [LARGE SCALE GENOMIC DNA]</scope>
</reference>
<protein>
    <recommendedName>
        <fullName evidence="1">DUF7083 domain-containing protein</fullName>
    </recommendedName>
</protein>
<dbReference type="WBParaSite" id="TCNE_0000253601-mRNA-1">
    <property type="protein sequence ID" value="TCNE_0000253601-mRNA-1"/>
    <property type="gene ID" value="TCNE_0000253601"/>
</dbReference>
<dbReference type="Proteomes" id="UP000050794">
    <property type="component" value="Unassembled WGS sequence"/>
</dbReference>
<sequence length="92" mass="10478">MKKSVKEARLQKTDNEDLRVILEAQEERQQRLVKIFTAIGPTAFPASAAEFITNSLSTRLPEFIDEPGNGCRFDVWFNRYEDVITKDGSALD</sequence>